<comment type="caution">
    <text evidence="1">The sequence shown here is derived from an EMBL/GenBank/DDBJ whole genome shotgun (WGS) entry which is preliminary data.</text>
</comment>
<reference evidence="1" key="1">
    <citation type="journal article" date="2019" name="bioRxiv">
        <title>The Genome of the Zebra Mussel, Dreissena polymorpha: A Resource for Invasive Species Research.</title>
        <authorList>
            <person name="McCartney M.A."/>
            <person name="Auch B."/>
            <person name="Kono T."/>
            <person name="Mallez S."/>
            <person name="Zhang Y."/>
            <person name="Obille A."/>
            <person name="Becker A."/>
            <person name="Abrahante J.E."/>
            <person name="Garbe J."/>
            <person name="Badalamenti J.P."/>
            <person name="Herman A."/>
            <person name="Mangelson H."/>
            <person name="Liachko I."/>
            <person name="Sullivan S."/>
            <person name="Sone E.D."/>
            <person name="Koren S."/>
            <person name="Silverstein K.A.T."/>
            <person name="Beckman K.B."/>
            <person name="Gohl D.M."/>
        </authorList>
    </citation>
    <scope>NUCLEOTIDE SEQUENCE</scope>
    <source>
        <strain evidence="1">Duluth1</strain>
        <tissue evidence="1">Whole animal</tissue>
    </source>
</reference>
<proteinExistence type="predicted"/>
<evidence type="ECO:0000313" key="2">
    <source>
        <dbReference type="Proteomes" id="UP000828390"/>
    </source>
</evidence>
<keyword evidence="2" id="KW-1185">Reference proteome</keyword>
<protein>
    <submittedName>
        <fullName evidence="1">Uncharacterized protein</fullName>
    </submittedName>
</protein>
<gene>
    <name evidence="1" type="ORF">DPMN_101090</name>
</gene>
<dbReference type="EMBL" id="JAIWYP010000003">
    <property type="protein sequence ID" value="KAH3858466.1"/>
    <property type="molecule type" value="Genomic_DNA"/>
</dbReference>
<evidence type="ECO:0000313" key="1">
    <source>
        <dbReference type="EMBL" id="KAH3858466.1"/>
    </source>
</evidence>
<organism evidence="1 2">
    <name type="scientific">Dreissena polymorpha</name>
    <name type="common">Zebra mussel</name>
    <name type="synonym">Mytilus polymorpha</name>
    <dbReference type="NCBI Taxonomy" id="45954"/>
    <lineage>
        <taxon>Eukaryota</taxon>
        <taxon>Metazoa</taxon>
        <taxon>Spiralia</taxon>
        <taxon>Lophotrochozoa</taxon>
        <taxon>Mollusca</taxon>
        <taxon>Bivalvia</taxon>
        <taxon>Autobranchia</taxon>
        <taxon>Heteroconchia</taxon>
        <taxon>Euheterodonta</taxon>
        <taxon>Imparidentia</taxon>
        <taxon>Neoheterodontei</taxon>
        <taxon>Myida</taxon>
        <taxon>Dreissenoidea</taxon>
        <taxon>Dreissenidae</taxon>
        <taxon>Dreissena</taxon>
    </lineage>
</organism>
<accession>A0A9D4R808</accession>
<name>A0A9D4R808_DREPO</name>
<reference evidence="1" key="2">
    <citation type="submission" date="2020-11" db="EMBL/GenBank/DDBJ databases">
        <authorList>
            <person name="McCartney M.A."/>
            <person name="Auch B."/>
            <person name="Kono T."/>
            <person name="Mallez S."/>
            <person name="Becker A."/>
            <person name="Gohl D.M."/>
            <person name="Silverstein K.A.T."/>
            <person name="Koren S."/>
            <person name="Bechman K.B."/>
            <person name="Herman A."/>
            <person name="Abrahante J.E."/>
            <person name="Garbe J."/>
        </authorList>
    </citation>
    <scope>NUCLEOTIDE SEQUENCE</scope>
    <source>
        <strain evidence="1">Duluth1</strain>
        <tissue evidence="1">Whole animal</tissue>
    </source>
</reference>
<dbReference type="AlphaFoldDB" id="A0A9D4R808"/>
<sequence>MGVTVFFNMSGVVVRLLIFQWICTSTQYRQRYFCRRWFLRASANTEGKAEFQESSKSAYRVTHFRVAYSIDCITFANVTDRHGVEK</sequence>
<dbReference type="Proteomes" id="UP000828390">
    <property type="component" value="Unassembled WGS sequence"/>
</dbReference>
<feature type="non-terminal residue" evidence="1">
    <location>
        <position position="1"/>
    </location>
</feature>